<evidence type="ECO:0000256" key="3">
    <source>
        <dbReference type="HAMAP-Rule" id="MF_01459"/>
    </source>
</evidence>
<dbReference type="RefSeq" id="WP_013190428.1">
    <property type="nucleotide sequence ID" value="NC_014248.1"/>
</dbReference>
<dbReference type="STRING" id="551115.Aazo_1048"/>
<dbReference type="HOGENOM" id="CLU_1493549_0_0_3"/>
<dbReference type="InterPro" id="IPR018536">
    <property type="entry name" value="CpcS/CpeS"/>
</dbReference>
<dbReference type="eggNOG" id="ENOG5030ATU">
    <property type="taxonomic scope" value="Bacteria"/>
</dbReference>
<dbReference type="Proteomes" id="UP000001511">
    <property type="component" value="Chromosome"/>
</dbReference>
<dbReference type="OrthoDB" id="484684at2"/>
<protein>
    <recommendedName>
        <fullName evidence="3">Chromophore lyase CpcS/CpeS</fullName>
        <ecNumber evidence="3">4.-.-.-</ecNumber>
    </recommendedName>
</protein>
<keyword evidence="5" id="KW-1185">Reference proteome</keyword>
<keyword evidence="2 3" id="KW-0456">Lyase</keyword>
<organism evidence="4 5">
    <name type="scientific">Nostoc azollae (strain 0708)</name>
    <name type="common">Anabaena azollae (strain 0708)</name>
    <dbReference type="NCBI Taxonomy" id="551115"/>
    <lineage>
        <taxon>Bacteria</taxon>
        <taxon>Bacillati</taxon>
        <taxon>Cyanobacteriota</taxon>
        <taxon>Cyanophyceae</taxon>
        <taxon>Nostocales</taxon>
        <taxon>Nostocaceae</taxon>
        <taxon>Trichormus</taxon>
    </lineage>
</organism>
<name>D7E2N3_NOSA0</name>
<evidence type="ECO:0000313" key="5">
    <source>
        <dbReference type="Proteomes" id="UP000001511"/>
    </source>
</evidence>
<evidence type="ECO:0000256" key="2">
    <source>
        <dbReference type="ARBA" id="ARBA00023239"/>
    </source>
</evidence>
<sequence>MTSLLKIVQTADEQMIAEFFQASVGQWRSERRYYTLPQGKIKEIVSIITIRFLAQGDDELQQLAHLHDLSNLGSLTCGAKVSWESTDLHNAIKEAIGMTIFGVLGNILYRDRGFATTKPVTAQYNFPHPKTLCLRTEYNNSVFEEEIKLIGDKYRTRQSIISRAGEQLMIGQYLEKRIQAETNPLM</sequence>
<dbReference type="HAMAP" id="MF_01459">
    <property type="entry name" value="Chrphore_lyase_CpxS"/>
    <property type="match status" value="1"/>
</dbReference>
<dbReference type="Gene3D" id="2.40.128.20">
    <property type="match status" value="1"/>
</dbReference>
<dbReference type="Pfam" id="PF09367">
    <property type="entry name" value="CpeS"/>
    <property type="match status" value="1"/>
</dbReference>
<dbReference type="KEGG" id="naz:Aazo_1048"/>
<reference evidence="4 5" key="1">
    <citation type="journal article" date="2010" name="PLoS ONE">
        <title>Genome erosion in a nitrogen-fixing vertically transmitted endosymbiotic multicellular cyanobacterium.</title>
        <authorList>
            <person name="Ran L."/>
            <person name="Larsson J."/>
            <person name="Vigil-Stenman T."/>
            <person name="Nylander J.A."/>
            <person name="Ininbergs K."/>
            <person name="Zheng W.W."/>
            <person name="Lapidus A."/>
            <person name="Lowry S."/>
            <person name="Haselkorn R."/>
            <person name="Bergman B."/>
        </authorList>
    </citation>
    <scope>NUCLEOTIDE SEQUENCE [LARGE SCALE GENOMIC DNA]</scope>
    <source>
        <strain evidence="4 5">0708</strain>
    </source>
</reference>
<dbReference type="EC" id="4.-.-.-" evidence="3"/>
<evidence type="ECO:0000313" key="4">
    <source>
        <dbReference type="EMBL" id="ADI63410.1"/>
    </source>
</evidence>
<comment type="similarity">
    <text evidence="1 3">Belongs to the CpcS/CpeS biliprotein lyase family.</text>
</comment>
<dbReference type="GO" id="GO:0017006">
    <property type="term" value="P:protein-tetrapyrrole linkage"/>
    <property type="evidence" value="ECO:0007669"/>
    <property type="project" value="UniProtKB-UniRule"/>
</dbReference>
<dbReference type="EMBL" id="CP002059">
    <property type="protein sequence ID" value="ADI63410.1"/>
    <property type="molecule type" value="Genomic_DNA"/>
</dbReference>
<dbReference type="InterPro" id="IPR012674">
    <property type="entry name" value="Calycin"/>
</dbReference>
<dbReference type="AlphaFoldDB" id="D7E2N3"/>
<gene>
    <name evidence="3" type="primary">cpcS</name>
    <name evidence="4" type="ordered locus">Aazo_1048</name>
</gene>
<comment type="function">
    <text evidence="3">Covalently attaches a chromophore to Cys residue(s) of phycobiliproteins.</text>
</comment>
<evidence type="ECO:0000256" key="1">
    <source>
        <dbReference type="ARBA" id="ARBA00010681"/>
    </source>
</evidence>
<accession>D7E2N3</accession>
<dbReference type="CDD" id="cd19433">
    <property type="entry name" value="lipocalin_CpcS-CpeS"/>
    <property type="match status" value="1"/>
</dbReference>
<proteinExistence type="inferred from homology"/>
<dbReference type="GO" id="GO:0016829">
    <property type="term" value="F:lyase activity"/>
    <property type="evidence" value="ECO:0007669"/>
    <property type="project" value="UniProtKB-KW"/>
</dbReference>